<dbReference type="Proteomes" id="UP001055114">
    <property type="component" value="Unassembled WGS sequence"/>
</dbReference>
<dbReference type="Pfam" id="PF04233">
    <property type="entry name" value="Phage_Mu_F"/>
    <property type="match status" value="1"/>
</dbReference>
<name>A0AA37K417_9BACT</name>
<proteinExistence type="predicted"/>
<reference evidence="2" key="1">
    <citation type="submission" date="2022-01" db="EMBL/GenBank/DDBJ databases">
        <title>Novel bile acid biosynthetic pathways are enriched in the microbiome of centenarians.</title>
        <authorList>
            <person name="Sato Y."/>
            <person name="Atarashi K."/>
            <person name="Plichta R.D."/>
            <person name="Arai Y."/>
            <person name="Sasajima S."/>
            <person name="Kearney M.S."/>
            <person name="Suda W."/>
            <person name="Takeshita K."/>
            <person name="Sasaki T."/>
            <person name="Okamoto S."/>
            <person name="Skelly N.A."/>
            <person name="Okamura Y."/>
            <person name="Vlamakis H."/>
            <person name="Li Y."/>
            <person name="Tanoue T."/>
            <person name="Takei H."/>
            <person name="Nittono H."/>
            <person name="Narushima S."/>
            <person name="Irie J."/>
            <person name="Itoh H."/>
            <person name="Moriya K."/>
            <person name="Sugiura Y."/>
            <person name="Suematsu M."/>
            <person name="Moritoki N."/>
            <person name="Shibata S."/>
            <person name="Littman R.D."/>
            <person name="Fischbach A.M."/>
            <person name="Uwamino Y."/>
            <person name="Inoue T."/>
            <person name="Honda A."/>
            <person name="Hattori M."/>
            <person name="Murai T."/>
            <person name="Xavier J.R."/>
            <person name="Hirose N."/>
            <person name="Honda K."/>
        </authorList>
    </citation>
    <scope>NUCLEOTIDE SEQUENCE</scope>
    <source>
        <strain evidence="2">CE91-St3</strain>
    </source>
</reference>
<dbReference type="RefSeq" id="WP_334258415.1">
    <property type="nucleotide sequence ID" value="NZ_JAQMNX010000016.1"/>
</dbReference>
<organism evidence="2 3">
    <name type="scientific">Parabacteroides merdae</name>
    <dbReference type="NCBI Taxonomy" id="46503"/>
    <lineage>
        <taxon>Bacteria</taxon>
        <taxon>Pseudomonadati</taxon>
        <taxon>Bacteroidota</taxon>
        <taxon>Bacteroidia</taxon>
        <taxon>Bacteroidales</taxon>
        <taxon>Tannerellaceae</taxon>
        <taxon>Parabacteroides</taxon>
    </lineage>
</organism>
<protein>
    <recommendedName>
        <fullName evidence="1">Phage head morphogenesis domain-containing protein</fullName>
    </recommendedName>
</protein>
<dbReference type="EMBL" id="BQNZ01000001">
    <property type="protein sequence ID" value="GKH70215.1"/>
    <property type="molecule type" value="Genomic_DNA"/>
</dbReference>
<sequence length="399" mass="45410">MKWLHGKRIFGAGMLKEKPVRRLMEETAAYLSKGIERGVVQESLSEAMASSLRESAGVFSGFKTFHEMKEAANLLLDENGDLKPFERFSNDVQKINDAYNKHYLKTEYNFALQSAEMAARWEEQQDDGDGRYLLQYRTAGDKKVRPAHQELNGITLPPSDPFWDKYYPPNGFNCRCTVQKVRAAKYPATDSNEAMKAGDKATEGKYAEMFRFNPGKQRAAYPAYNSYTIKKCATCKKNELELAKIPSNELCAACPIIRECAGDISKSQAAIERKHYLREMQPLLKKKVVLEIGGVKKSIGFTKEGNKHLYSDTFGRSSVLKPDDLAHLDNVLKQSVYVSTSDRLSHARKDKVKRFFYLKGDINGKTVYLNVAEAEFENRDGKKKYDRFLYSVTDKIKSE</sequence>
<dbReference type="InterPro" id="IPR006528">
    <property type="entry name" value="Phage_head_morphogenesis_dom"/>
</dbReference>
<evidence type="ECO:0000259" key="1">
    <source>
        <dbReference type="Pfam" id="PF04233"/>
    </source>
</evidence>
<feature type="domain" description="Phage head morphogenesis" evidence="1">
    <location>
        <begin position="86"/>
        <end position="178"/>
    </location>
</feature>
<evidence type="ECO:0000313" key="2">
    <source>
        <dbReference type="EMBL" id="GKH70215.1"/>
    </source>
</evidence>
<gene>
    <name evidence="2" type="ORF">CE91St3_00780</name>
</gene>
<dbReference type="AlphaFoldDB" id="A0AA37K417"/>
<dbReference type="NCBIfam" id="TIGR01641">
    <property type="entry name" value="phageSPP1_gp7"/>
    <property type="match status" value="1"/>
</dbReference>
<accession>A0AA37K417</accession>
<comment type="caution">
    <text evidence="2">The sequence shown here is derived from an EMBL/GenBank/DDBJ whole genome shotgun (WGS) entry which is preliminary data.</text>
</comment>
<evidence type="ECO:0000313" key="3">
    <source>
        <dbReference type="Proteomes" id="UP001055114"/>
    </source>
</evidence>